<evidence type="ECO:0000259" key="4">
    <source>
        <dbReference type="Pfam" id="PF10531"/>
    </source>
</evidence>
<sequence>MRIFSALSFIGLHVGVYLIAATVQPVAAQNIPTQELPPGSSTTPPRNILEEPRQIEPPTPPSGPEVDPSLSDGVSPQFTRYLLGPGDGVNVLIQRPSGKYRLGPGDGIAVSVQRFPDLSFQAIINPEGNIVVPLLGTVSLRGLTLEQAQEKIRVGLNRFVVDPIVALALTIQRPELSFTAQLNPEGNIIVPQVGTISLQGLTLDEAQEKIRLSSSRIYVDPVVSVSLAAQRPVQITISGEVTRPGIYSIASGLPRVGDALILAGGSSMTADLRQVQIRRRLVDGSVATQNVDLYTPLQNGGSVPNLRLQDGDAIVIPRREIAADDGYDRNLVSRSTLAVQQIRVRVLNYASGGIVTIPLPNGSNFLDALAGVNLDTANLRGIKLFRFDPERGRAIAQTLNARKALSGDSSQNVPLQDNDVIVIGRNLIGKITNAISLITRPFISINAFLDFFNDFGRD</sequence>
<dbReference type="Gene3D" id="3.10.560.10">
    <property type="entry name" value="Outer membrane lipoprotein wza domain like"/>
    <property type="match status" value="2"/>
</dbReference>
<reference evidence="5" key="2">
    <citation type="submission" date="2019-11" db="EMBL/GenBank/DDBJ databases">
        <title>Improved Assembly of Tolypothrix boutellei genome.</title>
        <authorList>
            <person name="Sarangi A.N."/>
            <person name="Mukherjee M."/>
            <person name="Ghosh S."/>
            <person name="Singh D."/>
            <person name="Das A."/>
            <person name="Kant S."/>
            <person name="Prusty A."/>
            <person name="Tripathy S."/>
        </authorList>
    </citation>
    <scope>NUCLEOTIDE SEQUENCE</scope>
    <source>
        <strain evidence="5">VB521301</strain>
    </source>
</reference>
<reference evidence="6" key="1">
    <citation type="journal article" date="2015" name="Genome Announc.">
        <title>Draft Genome Sequence of Tolypothrix boutellei Strain VB521301.</title>
        <authorList>
            <person name="Chandrababunaidu M.M."/>
            <person name="Singh D."/>
            <person name="Sen D."/>
            <person name="Bhan S."/>
            <person name="Das S."/>
            <person name="Gupta A."/>
            <person name="Adhikary S.P."/>
            <person name="Tripathy S."/>
        </authorList>
    </citation>
    <scope>NUCLEOTIDE SEQUENCE</scope>
    <source>
        <strain evidence="6">VB521301</strain>
    </source>
</reference>
<dbReference type="Pfam" id="PF10531">
    <property type="entry name" value="SLBB"/>
    <property type="match status" value="1"/>
</dbReference>
<feature type="domain" description="Soluble ligand binding" evidence="4">
    <location>
        <begin position="235"/>
        <end position="287"/>
    </location>
</feature>
<feature type="domain" description="Polysaccharide export protein N-terminal" evidence="3">
    <location>
        <begin position="171"/>
        <end position="227"/>
    </location>
</feature>
<dbReference type="Proteomes" id="UP000029738">
    <property type="component" value="Unassembled WGS sequence"/>
</dbReference>
<evidence type="ECO:0000256" key="1">
    <source>
        <dbReference type="ARBA" id="ARBA00022729"/>
    </source>
</evidence>
<feature type="domain" description="Polysaccharide export protein N-terminal" evidence="3">
    <location>
        <begin position="96"/>
        <end position="169"/>
    </location>
</feature>
<dbReference type="EMBL" id="JHEG02000059">
    <property type="protein sequence ID" value="KIE07717.1"/>
    <property type="molecule type" value="Genomic_DNA"/>
</dbReference>
<accession>A0A0C1MZG2</accession>
<organism evidence="6">
    <name type="scientific">Tolypothrix bouteillei VB521301</name>
    <dbReference type="NCBI Taxonomy" id="1479485"/>
    <lineage>
        <taxon>Bacteria</taxon>
        <taxon>Bacillati</taxon>
        <taxon>Cyanobacteriota</taxon>
        <taxon>Cyanophyceae</taxon>
        <taxon>Nostocales</taxon>
        <taxon>Tolypothrichaceae</taxon>
        <taxon>Tolypothrix</taxon>
    </lineage>
</organism>
<evidence type="ECO:0000313" key="6">
    <source>
        <dbReference type="EMBL" id="KIE07717.1"/>
    </source>
</evidence>
<dbReference type="EMBL" id="JHEG04000001">
    <property type="protein sequence ID" value="KAF3888781.1"/>
    <property type="molecule type" value="Genomic_DNA"/>
</dbReference>
<keyword evidence="7" id="KW-1185">Reference proteome</keyword>
<dbReference type="PANTHER" id="PTHR33619:SF3">
    <property type="entry name" value="POLYSACCHARIDE EXPORT PROTEIN GFCE-RELATED"/>
    <property type="match status" value="1"/>
</dbReference>
<keyword evidence="1" id="KW-0732">Signal</keyword>
<feature type="region of interest" description="Disordered" evidence="2">
    <location>
        <begin position="32"/>
        <end position="71"/>
    </location>
</feature>
<dbReference type="STRING" id="1479485.DA73_0242620"/>
<evidence type="ECO:0000313" key="7">
    <source>
        <dbReference type="Proteomes" id="UP000029738"/>
    </source>
</evidence>
<dbReference type="InterPro" id="IPR019554">
    <property type="entry name" value="Soluble_ligand-bd"/>
</dbReference>
<proteinExistence type="predicted"/>
<dbReference type="Pfam" id="PF02563">
    <property type="entry name" value="Poly_export"/>
    <property type="match status" value="2"/>
</dbReference>
<evidence type="ECO:0000256" key="2">
    <source>
        <dbReference type="SAM" id="MobiDB-lite"/>
    </source>
</evidence>
<dbReference type="RefSeq" id="WP_038082547.1">
    <property type="nucleotide sequence ID" value="NZ_JHEG04000001.1"/>
</dbReference>
<dbReference type="InterPro" id="IPR003715">
    <property type="entry name" value="Poly_export_N"/>
</dbReference>
<comment type="caution">
    <text evidence="6">The sequence shown here is derived from an EMBL/GenBank/DDBJ whole genome shotgun (WGS) entry which is preliminary data.</text>
</comment>
<name>A0A0C1MZG2_9CYAN</name>
<evidence type="ECO:0000313" key="5">
    <source>
        <dbReference type="EMBL" id="KAF3888781.1"/>
    </source>
</evidence>
<dbReference type="InterPro" id="IPR049712">
    <property type="entry name" value="Poly_export"/>
</dbReference>
<dbReference type="Gene3D" id="3.30.1950.10">
    <property type="entry name" value="wza like domain"/>
    <property type="match status" value="2"/>
</dbReference>
<dbReference type="PANTHER" id="PTHR33619">
    <property type="entry name" value="POLYSACCHARIDE EXPORT PROTEIN GFCE-RELATED"/>
    <property type="match status" value="1"/>
</dbReference>
<evidence type="ECO:0000259" key="3">
    <source>
        <dbReference type="Pfam" id="PF02563"/>
    </source>
</evidence>
<dbReference type="GO" id="GO:0015159">
    <property type="term" value="F:polysaccharide transmembrane transporter activity"/>
    <property type="evidence" value="ECO:0007669"/>
    <property type="project" value="InterPro"/>
</dbReference>
<dbReference type="OrthoDB" id="197007at2"/>
<gene>
    <name evidence="6" type="ORF">DA73_0242620</name>
    <name evidence="5" type="ORF">DA73_0400027320</name>
</gene>
<protein>
    <submittedName>
        <fullName evidence="6">Sugar ABC transporter substrate-binding protein</fullName>
    </submittedName>
</protein>
<dbReference type="AlphaFoldDB" id="A0A0C1MZG2"/>